<evidence type="ECO:0000313" key="2">
    <source>
        <dbReference type="Proteomes" id="UP000531231"/>
    </source>
</evidence>
<organism evidence="1 2">
    <name type="scientific">Pseudochrobactrum saccharolyticum</name>
    <dbReference type="NCBI Taxonomy" id="354352"/>
    <lineage>
        <taxon>Bacteria</taxon>
        <taxon>Pseudomonadati</taxon>
        <taxon>Pseudomonadota</taxon>
        <taxon>Alphaproteobacteria</taxon>
        <taxon>Hyphomicrobiales</taxon>
        <taxon>Brucellaceae</taxon>
        <taxon>Pseudochrobactrum</taxon>
    </lineage>
</organism>
<sequence length="162" mass="17450">MRLDQFLADLLRRTSEIERRFDGMVSQGTVHEVDPQGGTVRLRIGGTDDEPFLSPPIPYAQVAGALKVHAPPSRGQQMTVLNGSGDFRQGLALPMTWSDANKSPSDKGDENVMTFGSATVAVRGDEIVVKVPRLLIECDGTTFELSGNGLRAVASDFDFSLG</sequence>
<dbReference type="Proteomes" id="UP000531231">
    <property type="component" value="Unassembled WGS sequence"/>
</dbReference>
<accession>A0A7W8AJB9</accession>
<dbReference type="InterPro" id="IPR037026">
    <property type="entry name" value="Vgr_OB-fold_dom_sf"/>
</dbReference>
<proteinExistence type="predicted"/>
<dbReference type="RefSeq" id="WP_151159502.1">
    <property type="nucleotide sequence ID" value="NZ_JACHIL010000003.1"/>
</dbReference>
<reference evidence="1 2" key="1">
    <citation type="submission" date="2020-08" db="EMBL/GenBank/DDBJ databases">
        <title>Genomic Encyclopedia of Type Strains, Phase IV (KMG-IV): sequencing the most valuable type-strain genomes for metagenomic binning, comparative biology and taxonomic classification.</title>
        <authorList>
            <person name="Goeker M."/>
        </authorList>
    </citation>
    <scope>NUCLEOTIDE SEQUENCE [LARGE SCALE GENOMIC DNA]</scope>
    <source>
        <strain evidence="1 2">DSM 25620</strain>
    </source>
</reference>
<comment type="caution">
    <text evidence="1">The sequence shown here is derived from an EMBL/GenBank/DDBJ whole genome shotgun (WGS) entry which is preliminary data.</text>
</comment>
<dbReference type="AlphaFoldDB" id="A0A7W8AJB9"/>
<dbReference type="Gene3D" id="2.40.50.230">
    <property type="entry name" value="Gp5 N-terminal domain"/>
    <property type="match status" value="1"/>
</dbReference>
<protein>
    <submittedName>
        <fullName evidence="1">Phage baseplate assembly protein gpV</fullName>
    </submittedName>
</protein>
<dbReference type="EMBL" id="JACHIL010000003">
    <property type="protein sequence ID" value="MBB5091428.1"/>
    <property type="molecule type" value="Genomic_DNA"/>
</dbReference>
<name>A0A7W8AJB9_9HYPH</name>
<keyword evidence="2" id="KW-1185">Reference proteome</keyword>
<evidence type="ECO:0000313" key="1">
    <source>
        <dbReference type="EMBL" id="MBB5091428.1"/>
    </source>
</evidence>
<gene>
    <name evidence="1" type="ORF">HNQ68_001969</name>
</gene>